<keyword evidence="1" id="KW-1133">Transmembrane helix</keyword>
<name>A0AAV5MX83_9GAMM</name>
<evidence type="ECO:0000256" key="1">
    <source>
        <dbReference type="SAM" id="Phobius"/>
    </source>
</evidence>
<evidence type="ECO:0008006" key="4">
    <source>
        <dbReference type="Google" id="ProtNLM"/>
    </source>
</evidence>
<evidence type="ECO:0000313" key="2">
    <source>
        <dbReference type="EMBL" id="GKX54450.1"/>
    </source>
</evidence>
<evidence type="ECO:0000313" key="3">
    <source>
        <dbReference type="Proteomes" id="UP001058124"/>
    </source>
</evidence>
<reference evidence="2" key="1">
    <citation type="submission" date="2022-06" db="EMBL/GenBank/DDBJ databases">
        <title>Draft genome sequences of Leminorella grimontii str. JCM5902.</title>
        <authorList>
            <person name="Wakabayashi Y."/>
            <person name="Kojima K."/>
        </authorList>
    </citation>
    <scope>NUCLEOTIDE SEQUENCE</scope>
    <source>
        <strain evidence="2">JCM 5902</strain>
    </source>
</reference>
<dbReference type="AlphaFoldDB" id="A0AAV5MX83"/>
<accession>A0AAV5MX83</accession>
<dbReference type="EMBL" id="BRLH01000001">
    <property type="protein sequence ID" value="GKX54450.1"/>
    <property type="molecule type" value="Genomic_DNA"/>
</dbReference>
<feature type="transmembrane region" description="Helical" evidence="1">
    <location>
        <begin position="56"/>
        <end position="76"/>
    </location>
</feature>
<dbReference type="RefSeq" id="WP_027273011.1">
    <property type="nucleotide sequence ID" value="NZ_BRLH01000001.1"/>
</dbReference>
<gene>
    <name evidence="2" type="ORF">SOASR030_05620</name>
</gene>
<keyword evidence="3" id="KW-1185">Reference proteome</keyword>
<feature type="transmembrane region" description="Helical" evidence="1">
    <location>
        <begin position="12"/>
        <end position="30"/>
    </location>
</feature>
<keyword evidence="1" id="KW-0472">Membrane</keyword>
<proteinExistence type="predicted"/>
<organism evidence="2 3">
    <name type="scientific">Leminorella grimontii</name>
    <dbReference type="NCBI Taxonomy" id="82981"/>
    <lineage>
        <taxon>Bacteria</taxon>
        <taxon>Pseudomonadati</taxon>
        <taxon>Pseudomonadota</taxon>
        <taxon>Gammaproteobacteria</taxon>
        <taxon>Enterobacterales</taxon>
        <taxon>Budviciaceae</taxon>
        <taxon>Leminorella</taxon>
    </lineage>
</organism>
<comment type="caution">
    <text evidence="2">The sequence shown here is derived from an EMBL/GenBank/DDBJ whole genome shotgun (WGS) entry which is preliminary data.</text>
</comment>
<dbReference type="Proteomes" id="UP001058124">
    <property type="component" value="Unassembled WGS sequence"/>
</dbReference>
<sequence length="163" mass="18344">MTEVKYAYHLKRSAILLGILFFGWFTGFSYQQIDQTSNWLEVGRSATLTVEQTKTLLAATTAIFALLTIMSLIALANSFISSRCRLIFGDSAVSYPKGHVFPKTIEVPYRDIISIERVNAQFNEAMAVTTLQGKHVIQKGMMKNEAAFTEAYEYLKKKIEAKS</sequence>
<keyword evidence="1" id="KW-0812">Transmembrane</keyword>
<protein>
    <recommendedName>
        <fullName evidence="4">DUF304 domain-containing protein</fullName>
    </recommendedName>
</protein>